<evidence type="ECO:0000313" key="2">
    <source>
        <dbReference type="EMBL" id="CZR46295.1"/>
    </source>
</evidence>
<proteinExistence type="predicted"/>
<keyword evidence="3" id="KW-1185">Reference proteome</keyword>
<evidence type="ECO:0000313" key="3">
    <source>
        <dbReference type="Proteomes" id="UP000183971"/>
    </source>
</evidence>
<protein>
    <submittedName>
        <fullName evidence="2">Uncharacterized protein</fullName>
    </submittedName>
</protein>
<sequence>MVLRINSIPYFCVHIKVGLLVVEETQPTPTIHIISKRSSESIPAAGDWGWADGEPKTGLTL</sequence>
<feature type="region of interest" description="Disordered" evidence="1">
    <location>
        <begin position="41"/>
        <end position="61"/>
    </location>
</feature>
<dbReference type="Proteomes" id="UP000183971">
    <property type="component" value="Unassembled WGS sequence"/>
</dbReference>
<gene>
    <name evidence="2" type="ORF">FPRO_11743</name>
</gene>
<dbReference type="EMBL" id="FJOF01000010">
    <property type="protein sequence ID" value="CZR46295.1"/>
    <property type="molecule type" value="Genomic_DNA"/>
</dbReference>
<name>A0A1L7W0W2_FUSPR</name>
<comment type="caution">
    <text evidence="2">The sequence shown here is derived from an EMBL/GenBank/DDBJ whole genome shotgun (WGS) entry which is preliminary data.</text>
</comment>
<dbReference type="GeneID" id="42056611"/>
<organism evidence="2 3">
    <name type="scientific">Fusarium proliferatum (strain ET1)</name>
    <name type="common">Orchid endophyte fungus</name>
    <dbReference type="NCBI Taxonomy" id="1227346"/>
    <lineage>
        <taxon>Eukaryota</taxon>
        <taxon>Fungi</taxon>
        <taxon>Dikarya</taxon>
        <taxon>Ascomycota</taxon>
        <taxon>Pezizomycotina</taxon>
        <taxon>Sordariomycetes</taxon>
        <taxon>Hypocreomycetidae</taxon>
        <taxon>Hypocreales</taxon>
        <taxon>Nectriaceae</taxon>
        <taxon>Fusarium</taxon>
        <taxon>Fusarium fujikuroi species complex</taxon>
    </lineage>
</organism>
<dbReference type="AlphaFoldDB" id="A0A1L7W0W2"/>
<reference evidence="3" key="1">
    <citation type="journal article" date="2016" name="Genome Biol. Evol.">
        <title>Comparative 'omics' of the Fusarium fujikuroi species complex highlights differences in genetic potential and metabolite synthesis.</title>
        <authorList>
            <person name="Niehaus E.-M."/>
            <person name="Muensterkoetter M."/>
            <person name="Proctor R.H."/>
            <person name="Brown D.W."/>
            <person name="Sharon A."/>
            <person name="Idan Y."/>
            <person name="Oren-Young L."/>
            <person name="Sieber C.M."/>
            <person name="Novak O."/>
            <person name="Pencik A."/>
            <person name="Tarkowska D."/>
            <person name="Hromadova K."/>
            <person name="Freeman S."/>
            <person name="Maymon M."/>
            <person name="Elazar M."/>
            <person name="Youssef S.A."/>
            <person name="El-Shabrawy E.S.M."/>
            <person name="Shalaby A.B.A."/>
            <person name="Houterman P."/>
            <person name="Brock N.L."/>
            <person name="Burkhardt I."/>
            <person name="Tsavkelova E.A."/>
            <person name="Dickschat J.S."/>
            <person name="Galuszka P."/>
            <person name="Gueldener U."/>
            <person name="Tudzynski B."/>
        </authorList>
    </citation>
    <scope>NUCLEOTIDE SEQUENCE [LARGE SCALE GENOMIC DNA]</scope>
    <source>
        <strain evidence="3">ET1</strain>
    </source>
</reference>
<dbReference type="VEuPathDB" id="FungiDB:FPRO_11743"/>
<dbReference type="RefSeq" id="XP_031086829.1">
    <property type="nucleotide sequence ID" value="XM_031221252.1"/>
</dbReference>
<evidence type="ECO:0000256" key="1">
    <source>
        <dbReference type="SAM" id="MobiDB-lite"/>
    </source>
</evidence>
<accession>A0A1L7W0W2</accession>